<dbReference type="Gene3D" id="4.10.520.10">
    <property type="entry name" value="IHF-like DNA-binding proteins"/>
    <property type="match status" value="1"/>
</dbReference>
<comment type="caution">
    <text evidence="4">The sequence shown here is derived from an EMBL/GenBank/DDBJ whole genome shotgun (WGS) entry which is preliminary data.</text>
</comment>
<proteinExistence type="inferred from homology"/>
<evidence type="ECO:0000313" key="5">
    <source>
        <dbReference type="Proteomes" id="UP000606721"/>
    </source>
</evidence>
<organism evidence="4 5">
    <name type="scientific">Aphanizomenon flos-aquae FACHB-1040</name>
    <dbReference type="NCBI Taxonomy" id="2692887"/>
    <lineage>
        <taxon>Bacteria</taxon>
        <taxon>Bacillati</taxon>
        <taxon>Cyanobacteriota</taxon>
        <taxon>Cyanophyceae</taxon>
        <taxon>Nostocales</taxon>
        <taxon>Aphanizomenonaceae</taxon>
        <taxon>Aphanizomenon</taxon>
    </lineage>
</organism>
<dbReference type="CDD" id="cd13832">
    <property type="entry name" value="IHF"/>
    <property type="match status" value="1"/>
</dbReference>
<comment type="similarity">
    <text evidence="3">Belongs to the bacterial histone-like protein family.</text>
</comment>
<dbReference type="InterPro" id="IPR000119">
    <property type="entry name" value="Hist_DNA-bd"/>
</dbReference>
<dbReference type="Proteomes" id="UP000606721">
    <property type="component" value="Unassembled WGS sequence"/>
</dbReference>
<accession>A0ABR8C3S8</accession>
<dbReference type="InterPro" id="IPR010992">
    <property type="entry name" value="IHF-like_DNA-bd_dom_sf"/>
</dbReference>
<protein>
    <submittedName>
        <fullName evidence="4">HU family DNA-binding protein</fullName>
    </submittedName>
</protein>
<evidence type="ECO:0000256" key="3">
    <source>
        <dbReference type="RuleBase" id="RU003939"/>
    </source>
</evidence>
<evidence type="ECO:0000313" key="4">
    <source>
        <dbReference type="EMBL" id="MBD2281487.1"/>
    </source>
</evidence>
<dbReference type="SUPFAM" id="SSF47729">
    <property type="entry name" value="IHF-like DNA-binding proteins"/>
    <property type="match status" value="1"/>
</dbReference>
<evidence type="ECO:0000256" key="1">
    <source>
        <dbReference type="ARBA" id="ARBA00023067"/>
    </source>
</evidence>
<evidence type="ECO:0000256" key="2">
    <source>
        <dbReference type="ARBA" id="ARBA00023125"/>
    </source>
</evidence>
<dbReference type="Pfam" id="PF00216">
    <property type="entry name" value="Bac_DNA_binding"/>
    <property type="match status" value="1"/>
</dbReference>
<dbReference type="SMART" id="SM00411">
    <property type="entry name" value="BHL"/>
    <property type="match status" value="1"/>
</dbReference>
<keyword evidence="2 4" id="KW-0238">DNA-binding</keyword>
<dbReference type="GO" id="GO:0003677">
    <property type="term" value="F:DNA binding"/>
    <property type="evidence" value="ECO:0007669"/>
    <property type="project" value="UniProtKB-KW"/>
</dbReference>
<dbReference type="EMBL" id="JACJQT010000125">
    <property type="protein sequence ID" value="MBD2281487.1"/>
    <property type="molecule type" value="Genomic_DNA"/>
</dbReference>
<dbReference type="PANTHER" id="PTHR33175:SF3">
    <property type="entry name" value="DNA-BINDING PROTEIN HU-BETA"/>
    <property type="match status" value="1"/>
</dbReference>
<dbReference type="RefSeq" id="WP_053541488.1">
    <property type="nucleotide sequence ID" value="NZ_JACJQT010000125.1"/>
</dbReference>
<dbReference type="PANTHER" id="PTHR33175">
    <property type="entry name" value="DNA-BINDING PROTEIN HU"/>
    <property type="match status" value="1"/>
</dbReference>
<name>A0ABR8C3S8_APHFL</name>
<reference evidence="4 5" key="1">
    <citation type="journal article" date="2020" name="ISME J.">
        <title>Comparative genomics reveals insights into cyanobacterial evolution and habitat adaptation.</title>
        <authorList>
            <person name="Chen M.Y."/>
            <person name="Teng W.K."/>
            <person name="Zhao L."/>
            <person name="Hu C.X."/>
            <person name="Zhou Y.K."/>
            <person name="Han B.P."/>
            <person name="Song L.R."/>
            <person name="Shu W.S."/>
        </authorList>
    </citation>
    <scope>NUCLEOTIDE SEQUENCE [LARGE SCALE GENOMIC DNA]</scope>
    <source>
        <strain evidence="4 5">FACHB-1040</strain>
    </source>
</reference>
<keyword evidence="5" id="KW-1185">Reference proteome</keyword>
<sequence>MNANLSEYLQQSTGYSEVTVKSVLESFYKFIQVSLREGEEVRIDKFGVFSFRDLPERKARNPRTGEQIDVDAKRKPTFKFSKGFDIQPDPATLPIIEAIKHNSPPIPPIPTELLIPNNRSWFMNIDNQPVEIFESELISKGLTTITPLWSNTTGWKRAGEIPEIGYLFKVA</sequence>
<gene>
    <name evidence="4" type="ORF">H6F99_25430</name>
</gene>
<keyword evidence="1" id="KW-0226">DNA condensation</keyword>
<dbReference type="PRINTS" id="PR01727">
    <property type="entry name" value="DNABINDINGHU"/>
</dbReference>